<evidence type="ECO:0000256" key="3">
    <source>
        <dbReference type="ARBA" id="ARBA00023125"/>
    </source>
</evidence>
<feature type="domain" description="HTH lysR-type" evidence="5">
    <location>
        <begin position="33"/>
        <end position="90"/>
    </location>
</feature>
<evidence type="ECO:0000313" key="9">
    <source>
        <dbReference type="Proteomes" id="UP000284621"/>
    </source>
</evidence>
<comment type="caution">
    <text evidence="6">The sequence shown here is derived from an EMBL/GenBank/DDBJ whole genome shotgun (WGS) entry which is preliminary data.</text>
</comment>
<keyword evidence="3" id="KW-0238">DNA-binding</keyword>
<dbReference type="GO" id="GO:0003677">
    <property type="term" value="F:DNA binding"/>
    <property type="evidence" value="ECO:0007669"/>
    <property type="project" value="UniProtKB-KW"/>
</dbReference>
<dbReference type="InterPro" id="IPR036390">
    <property type="entry name" value="WH_DNA-bd_sf"/>
</dbReference>
<dbReference type="Gene3D" id="3.40.190.290">
    <property type="match status" value="1"/>
</dbReference>
<gene>
    <name evidence="7" type="ORF">DW833_03045</name>
    <name evidence="6" type="ORF">DXD91_17020</name>
</gene>
<reference evidence="8 9" key="1">
    <citation type="submission" date="2018-08" db="EMBL/GenBank/DDBJ databases">
        <title>A genome reference for cultivated species of the human gut microbiota.</title>
        <authorList>
            <person name="Zou Y."/>
            <person name="Xue W."/>
            <person name="Luo G."/>
        </authorList>
    </citation>
    <scope>NUCLEOTIDE SEQUENCE [LARGE SCALE GENOMIC DNA]</scope>
    <source>
        <strain evidence="7 9">AM34-3LB</strain>
        <strain evidence="6 8">TM10-1AC</strain>
    </source>
</reference>
<evidence type="ECO:0000313" key="7">
    <source>
        <dbReference type="EMBL" id="RHC67042.1"/>
    </source>
</evidence>
<keyword evidence="2" id="KW-0805">Transcription regulation</keyword>
<evidence type="ECO:0000313" key="8">
    <source>
        <dbReference type="Proteomes" id="UP000262524"/>
    </source>
</evidence>
<keyword evidence="4" id="KW-0804">Transcription</keyword>
<dbReference type="PROSITE" id="PS50931">
    <property type="entry name" value="HTH_LYSR"/>
    <property type="match status" value="1"/>
</dbReference>
<keyword evidence="9" id="KW-1185">Reference proteome</keyword>
<evidence type="ECO:0000256" key="2">
    <source>
        <dbReference type="ARBA" id="ARBA00023015"/>
    </source>
</evidence>
<dbReference type="GO" id="GO:0032993">
    <property type="term" value="C:protein-DNA complex"/>
    <property type="evidence" value="ECO:0007669"/>
    <property type="project" value="TreeGrafter"/>
</dbReference>
<dbReference type="FunFam" id="1.10.10.10:FF:000001">
    <property type="entry name" value="LysR family transcriptional regulator"/>
    <property type="match status" value="1"/>
</dbReference>
<dbReference type="Pfam" id="PF03466">
    <property type="entry name" value="LysR_substrate"/>
    <property type="match status" value="1"/>
</dbReference>
<dbReference type="PANTHER" id="PTHR30346:SF28">
    <property type="entry name" value="HTH-TYPE TRANSCRIPTIONAL REGULATOR CYNR"/>
    <property type="match status" value="1"/>
</dbReference>
<dbReference type="PANTHER" id="PTHR30346">
    <property type="entry name" value="TRANSCRIPTIONAL DUAL REGULATOR HCAR-RELATED"/>
    <property type="match status" value="1"/>
</dbReference>
<dbReference type="Pfam" id="PF00126">
    <property type="entry name" value="HTH_1"/>
    <property type="match status" value="1"/>
</dbReference>
<name>A0A374MJ70_9FIRM</name>
<dbReference type="CDD" id="cd08434">
    <property type="entry name" value="PBP2_GltC_like"/>
    <property type="match status" value="1"/>
</dbReference>
<dbReference type="GO" id="GO:0003700">
    <property type="term" value="F:DNA-binding transcription factor activity"/>
    <property type="evidence" value="ECO:0007669"/>
    <property type="project" value="InterPro"/>
</dbReference>
<dbReference type="EMBL" id="QSOE01000311">
    <property type="protein sequence ID" value="RGI71428.1"/>
    <property type="molecule type" value="Genomic_DNA"/>
</dbReference>
<sequence length="334" mass="38311">MNLFLQTTFYKQNESNIILKSLNNTFIEGGFSMNLFHLRYFETLARTEHYSKAAEILSITQPSLSYAISTLESELGIQLFEKRGRNIVLTKYGKAFYSNVKEILANLDNAVRDIKLVANGEGEINIGFLRTLGTDYVPTTVKNFLDLHPDKNIWFNFSCEHGLSVDLVRSLVDREYDMVFCSKLNNSPMVEFIPIATQELVVIVPKDHPLAAKDSVTLKETLAYQQIIFRHKSGLRQIIDDLFKSINAYPDILCEIEEDLVGAGFVSKGFGIMIAPKFDGLNHVDVKVLKLTQPSYKRYFYMAILKDVYHPPLIEEFKKYVIEQSKLNKEYRFG</sequence>
<dbReference type="Proteomes" id="UP000262524">
    <property type="component" value="Unassembled WGS sequence"/>
</dbReference>
<dbReference type="InterPro" id="IPR036388">
    <property type="entry name" value="WH-like_DNA-bd_sf"/>
</dbReference>
<comment type="similarity">
    <text evidence="1">Belongs to the LysR transcriptional regulatory family.</text>
</comment>
<dbReference type="SUPFAM" id="SSF53850">
    <property type="entry name" value="Periplasmic binding protein-like II"/>
    <property type="match status" value="1"/>
</dbReference>
<dbReference type="SUPFAM" id="SSF46785">
    <property type="entry name" value="Winged helix' DNA-binding domain"/>
    <property type="match status" value="1"/>
</dbReference>
<evidence type="ECO:0000313" key="6">
    <source>
        <dbReference type="EMBL" id="RGI71428.1"/>
    </source>
</evidence>
<dbReference type="Proteomes" id="UP000284621">
    <property type="component" value="Unassembled WGS sequence"/>
</dbReference>
<organism evidence="6 8">
    <name type="scientific">Anaerobutyricum hallii</name>
    <dbReference type="NCBI Taxonomy" id="39488"/>
    <lineage>
        <taxon>Bacteria</taxon>
        <taxon>Bacillati</taxon>
        <taxon>Bacillota</taxon>
        <taxon>Clostridia</taxon>
        <taxon>Lachnospirales</taxon>
        <taxon>Lachnospiraceae</taxon>
        <taxon>Anaerobutyricum</taxon>
    </lineage>
</organism>
<evidence type="ECO:0000259" key="5">
    <source>
        <dbReference type="PROSITE" id="PS50931"/>
    </source>
</evidence>
<dbReference type="EMBL" id="QSID01000003">
    <property type="protein sequence ID" value="RHC67042.1"/>
    <property type="molecule type" value="Genomic_DNA"/>
</dbReference>
<accession>A0A374MJ70</accession>
<protein>
    <submittedName>
        <fullName evidence="6">LysR family transcriptional regulator</fullName>
    </submittedName>
</protein>
<dbReference type="PRINTS" id="PR00039">
    <property type="entry name" value="HTHLYSR"/>
</dbReference>
<dbReference type="InterPro" id="IPR005119">
    <property type="entry name" value="LysR_subst-bd"/>
</dbReference>
<dbReference type="InterPro" id="IPR000847">
    <property type="entry name" value="LysR_HTH_N"/>
</dbReference>
<evidence type="ECO:0000256" key="4">
    <source>
        <dbReference type="ARBA" id="ARBA00023163"/>
    </source>
</evidence>
<proteinExistence type="inferred from homology"/>
<evidence type="ECO:0000256" key="1">
    <source>
        <dbReference type="ARBA" id="ARBA00009437"/>
    </source>
</evidence>
<dbReference type="Gene3D" id="1.10.10.10">
    <property type="entry name" value="Winged helix-like DNA-binding domain superfamily/Winged helix DNA-binding domain"/>
    <property type="match status" value="1"/>
</dbReference>
<dbReference type="AlphaFoldDB" id="A0A374MJ70"/>